<dbReference type="GO" id="GO:0070006">
    <property type="term" value="F:metalloaminopeptidase activity"/>
    <property type="evidence" value="ECO:0007669"/>
    <property type="project" value="TreeGrafter"/>
</dbReference>
<keyword evidence="3 11" id="KW-0645">Protease</keyword>
<feature type="chain" id="PRO_5005891381" description="Aminopeptidase" evidence="12">
    <location>
        <begin position="19"/>
        <end position="935"/>
    </location>
</feature>
<dbReference type="GO" id="GO:0016020">
    <property type="term" value="C:membrane"/>
    <property type="evidence" value="ECO:0007669"/>
    <property type="project" value="TreeGrafter"/>
</dbReference>
<keyword evidence="16" id="KW-1185">Reference proteome</keyword>
<dbReference type="GO" id="GO:0005615">
    <property type="term" value="C:extracellular space"/>
    <property type="evidence" value="ECO:0007669"/>
    <property type="project" value="TreeGrafter"/>
</dbReference>
<evidence type="ECO:0000256" key="12">
    <source>
        <dbReference type="SAM" id="SignalP"/>
    </source>
</evidence>
<dbReference type="FunFam" id="2.60.40.1730:FF:000002">
    <property type="entry name" value="Aminopeptidase"/>
    <property type="match status" value="1"/>
</dbReference>
<feature type="signal peptide" evidence="12">
    <location>
        <begin position="1"/>
        <end position="18"/>
    </location>
</feature>
<protein>
    <recommendedName>
        <fullName evidence="11">Aminopeptidase</fullName>
        <ecNumber evidence="11">3.4.11.-</ecNumber>
    </recommendedName>
</protein>
<evidence type="ECO:0000256" key="4">
    <source>
        <dbReference type="ARBA" id="ARBA00022723"/>
    </source>
</evidence>
<feature type="domain" description="Peptidase M1 membrane alanine aminopeptidase" evidence="13">
    <location>
        <begin position="292"/>
        <end position="509"/>
    </location>
</feature>
<evidence type="ECO:0000259" key="15">
    <source>
        <dbReference type="Pfam" id="PF17900"/>
    </source>
</evidence>
<feature type="active site" description="Proton acceptor" evidence="8">
    <location>
        <position position="365"/>
    </location>
</feature>
<comment type="similarity">
    <text evidence="1 11">Belongs to the peptidase M1 family.</text>
</comment>
<dbReference type="GO" id="GO:0008270">
    <property type="term" value="F:zinc ion binding"/>
    <property type="evidence" value="ECO:0007669"/>
    <property type="project" value="UniProtKB-UniRule"/>
</dbReference>
<feature type="site" description="Transition state stabilizer" evidence="10">
    <location>
        <position position="450"/>
    </location>
</feature>
<evidence type="ECO:0000256" key="2">
    <source>
        <dbReference type="ARBA" id="ARBA00022438"/>
    </source>
</evidence>
<feature type="domain" description="Aminopeptidase N-like N-terminal" evidence="15">
    <location>
        <begin position="71"/>
        <end position="255"/>
    </location>
</feature>
<evidence type="ECO:0000313" key="17">
    <source>
        <dbReference type="WBParaSite" id="PTRK_0000314500.1"/>
    </source>
</evidence>
<dbReference type="PANTHER" id="PTHR11533">
    <property type="entry name" value="PROTEASE M1 ZINC METALLOPROTEASE"/>
    <property type="match status" value="1"/>
</dbReference>
<evidence type="ECO:0000256" key="7">
    <source>
        <dbReference type="ARBA" id="ARBA00023049"/>
    </source>
</evidence>
<dbReference type="Gene3D" id="1.10.390.10">
    <property type="entry name" value="Neutral Protease Domain 2"/>
    <property type="match status" value="1"/>
</dbReference>
<evidence type="ECO:0000313" key="16">
    <source>
        <dbReference type="Proteomes" id="UP000038045"/>
    </source>
</evidence>
<dbReference type="PANTHER" id="PTHR11533:SF174">
    <property type="entry name" value="PUROMYCIN-SENSITIVE AMINOPEPTIDASE-RELATED"/>
    <property type="match status" value="1"/>
</dbReference>
<sequence length="935" mass="108130">MNIFLFFFILFFELSSESNEITNEVSLYTCENLRFDGKGVREYLNVPDGPLNCKEDKKELPKFERLPSYAKPIHYKLLLKPSLVSFDFEGDETITIYINDRTDEIRLHSLSLDIKSISLKTCEFEEYKSLKFDYDQQLEMIIISLPKVFDKETIDLRITFYGKLSDNMLGFYISTYKDSTGGTKYLASTQFESTHARQAFPCFDEPTFKATFEISLQVAGHLTAISNGDLKNIDHMSDGTKKYNFESSMYMSSYLVAFIIGEFDYVEDFLPGKHKTRVRVYTVPGKKNQAQFALTTGVQSLHFFNQWFDFPYPLPKMDMLAVPDFAMGAMENTGILTFRETGLLMDPTKTSIHQKTYIASVITHEISHQWFGNLVTMAWWDQLWLKEGFASFLEYVGVEDYHKDLNIWQTFINQEITLSFSLDSLKSSHPIEVPINNPSELEDIYDAITYQKSCSVLRMLYFYLGKDTFKSGLQIYVKKNAYKYTLPEDLWGALAEASGKNITEMMATWTKQMGYPVVSVSEEIDGTSRKLHFKQSRYLADGSYSLGKVPWNIPISISTVSRNDLIPKYQIIMKQHEESFSFENVDPFDTLIINPEVIGFYRVKYSDDMFNKIFNSIMEKKISPPNLVGLANDIFALVKIGRLDISYFMKLLEITKYETHYDLRSILTEALVLCDRYLKKMNNGEAINKFHNFIERLFLPLFEKVGWEVQEGEEQDITKLRPLLIGLLARAKNKETINKVRTIFENHYKYDGYIDPNLRSTIYKIIGKEDGINGNDKLKDIFEKSTFPEIVRDSLEAMGGINDIGRLKELFKYAFIDNKVRKQDLLYLFAGATSSDVGGDFAYEYFMTNMELLLKKFGGANTSTFQKFLRSATSAHSSREKANEVETFFRCNLDCKTQDTIDRTLKQSTERMRNSHFSQEVIGPALVQYFKKVTF</sequence>
<feature type="binding site" evidence="9">
    <location>
        <position position="368"/>
    </location>
    <ligand>
        <name>Zn(2+)</name>
        <dbReference type="ChEBI" id="CHEBI:29105"/>
        <note>catalytic</note>
    </ligand>
</feature>
<dbReference type="InterPro" id="IPR045357">
    <property type="entry name" value="Aminopeptidase_N-like_N"/>
</dbReference>
<feature type="binding site" evidence="9">
    <location>
        <position position="387"/>
    </location>
    <ligand>
        <name>Zn(2+)</name>
        <dbReference type="ChEBI" id="CHEBI:29105"/>
        <note>catalytic</note>
    </ligand>
</feature>
<dbReference type="GO" id="GO:0006508">
    <property type="term" value="P:proteolysis"/>
    <property type="evidence" value="ECO:0007669"/>
    <property type="project" value="UniProtKB-KW"/>
</dbReference>
<evidence type="ECO:0000259" key="13">
    <source>
        <dbReference type="Pfam" id="PF01433"/>
    </source>
</evidence>
<comment type="cofactor">
    <cofactor evidence="9 11">
        <name>Zn(2+)</name>
        <dbReference type="ChEBI" id="CHEBI:29105"/>
    </cofactor>
    <text evidence="9 11">Binds 1 zinc ion per subunit.</text>
</comment>
<organism evidence="16 17">
    <name type="scientific">Parastrongyloides trichosuri</name>
    <name type="common">Possum-specific nematode worm</name>
    <dbReference type="NCBI Taxonomy" id="131310"/>
    <lineage>
        <taxon>Eukaryota</taxon>
        <taxon>Metazoa</taxon>
        <taxon>Ecdysozoa</taxon>
        <taxon>Nematoda</taxon>
        <taxon>Chromadorea</taxon>
        <taxon>Rhabditida</taxon>
        <taxon>Tylenchina</taxon>
        <taxon>Panagrolaimomorpha</taxon>
        <taxon>Strongyloidoidea</taxon>
        <taxon>Strongyloididae</taxon>
        <taxon>Parastrongyloides</taxon>
    </lineage>
</organism>
<keyword evidence="4 9" id="KW-0479">Metal-binding</keyword>
<feature type="domain" description="ERAP1-like C-terminal" evidence="14">
    <location>
        <begin position="591"/>
        <end position="913"/>
    </location>
</feature>
<dbReference type="Pfam" id="PF11838">
    <property type="entry name" value="ERAP1_C"/>
    <property type="match status" value="1"/>
</dbReference>
<dbReference type="SUPFAM" id="SSF55486">
    <property type="entry name" value="Metalloproteases ('zincins'), catalytic domain"/>
    <property type="match status" value="1"/>
</dbReference>
<keyword evidence="12" id="KW-0732">Signal</keyword>
<dbReference type="Gene3D" id="1.25.50.20">
    <property type="match status" value="1"/>
</dbReference>
<evidence type="ECO:0000256" key="6">
    <source>
        <dbReference type="ARBA" id="ARBA00022833"/>
    </source>
</evidence>
<dbReference type="InterPro" id="IPR024571">
    <property type="entry name" value="ERAP1-like_C_dom"/>
</dbReference>
<keyword evidence="7 11" id="KW-0482">Metalloprotease</keyword>
<name>A0A0N4Z7J0_PARTI</name>
<keyword evidence="6 9" id="KW-0862">Zinc</keyword>
<evidence type="ECO:0000256" key="3">
    <source>
        <dbReference type="ARBA" id="ARBA00022670"/>
    </source>
</evidence>
<dbReference type="Gene3D" id="2.60.40.1730">
    <property type="entry name" value="tricorn interacting facor f3 domain"/>
    <property type="match status" value="1"/>
</dbReference>
<accession>A0A0N4Z7J0</accession>
<dbReference type="EC" id="3.4.11.-" evidence="11"/>
<dbReference type="Pfam" id="PF01433">
    <property type="entry name" value="Peptidase_M1"/>
    <property type="match status" value="1"/>
</dbReference>
<dbReference type="STRING" id="131310.A0A0N4Z7J0"/>
<dbReference type="PRINTS" id="PR00756">
    <property type="entry name" value="ALADIPTASE"/>
</dbReference>
<dbReference type="Gene3D" id="2.60.40.1910">
    <property type="match status" value="1"/>
</dbReference>
<dbReference type="GO" id="GO:0005737">
    <property type="term" value="C:cytoplasm"/>
    <property type="evidence" value="ECO:0007669"/>
    <property type="project" value="TreeGrafter"/>
</dbReference>
<dbReference type="WBParaSite" id="PTRK_0000314500.1">
    <property type="protein sequence ID" value="PTRK_0000314500.1"/>
    <property type="gene ID" value="PTRK_0000314500"/>
</dbReference>
<dbReference type="SUPFAM" id="SSF63737">
    <property type="entry name" value="Leukotriene A4 hydrolase N-terminal domain"/>
    <property type="match status" value="1"/>
</dbReference>
<keyword evidence="2 11" id="KW-0031">Aminopeptidase</keyword>
<dbReference type="GO" id="GO:0042277">
    <property type="term" value="F:peptide binding"/>
    <property type="evidence" value="ECO:0007669"/>
    <property type="project" value="TreeGrafter"/>
</dbReference>
<dbReference type="FunFam" id="1.10.390.10:FF:000001">
    <property type="entry name" value="Aminopeptidase"/>
    <property type="match status" value="1"/>
</dbReference>
<feature type="binding site" evidence="9">
    <location>
        <position position="364"/>
    </location>
    <ligand>
        <name>Zn(2+)</name>
        <dbReference type="ChEBI" id="CHEBI:29105"/>
        <note>catalytic</note>
    </ligand>
</feature>
<dbReference type="InterPro" id="IPR042097">
    <property type="entry name" value="Aminopeptidase_N-like_N_sf"/>
</dbReference>
<evidence type="ECO:0000256" key="8">
    <source>
        <dbReference type="PIRSR" id="PIRSR634016-1"/>
    </source>
</evidence>
<keyword evidence="5 11" id="KW-0378">Hydrolase</keyword>
<dbReference type="CDD" id="cd09601">
    <property type="entry name" value="M1_APN-Q_like"/>
    <property type="match status" value="1"/>
</dbReference>
<evidence type="ECO:0000256" key="5">
    <source>
        <dbReference type="ARBA" id="ARBA00022801"/>
    </source>
</evidence>
<evidence type="ECO:0000256" key="9">
    <source>
        <dbReference type="PIRSR" id="PIRSR634016-3"/>
    </source>
</evidence>
<dbReference type="AlphaFoldDB" id="A0A0N4Z7J0"/>
<dbReference type="InterPro" id="IPR034016">
    <property type="entry name" value="M1_APN-typ"/>
</dbReference>
<evidence type="ECO:0000256" key="10">
    <source>
        <dbReference type="PIRSR" id="PIRSR634016-4"/>
    </source>
</evidence>
<proteinExistence type="inferred from homology"/>
<evidence type="ECO:0000256" key="1">
    <source>
        <dbReference type="ARBA" id="ARBA00010136"/>
    </source>
</evidence>
<dbReference type="InterPro" id="IPR001930">
    <property type="entry name" value="Peptidase_M1"/>
</dbReference>
<dbReference type="GO" id="GO:0043171">
    <property type="term" value="P:peptide catabolic process"/>
    <property type="evidence" value="ECO:0007669"/>
    <property type="project" value="TreeGrafter"/>
</dbReference>
<dbReference type="InterPro" id="IPR014782">
    <property type="entry name" value="Peptidase_M1_dom"/>
</dbReference>
<dbReference type="Pfam" id="PF17900">
    <property type="entry name" value="Peptidase_M1_N"/>
    <property type="match status" value="1"/>
</dbReference>
<dbReference type="InterPro" id="IPR050344">
    <property type="entry name" value="Peptidase_M1_aminopeptidases"/>
</dbReference>
<dbReference type="Proteomes" id="UP000038045">
    <property type="component" value="Unplaced"/>
</dbReference>
<evidence type="ECO:0000259" key="14">
    <source>
        <dbReference type="Pfam" id="PF11838"/>
    </source>
</evidence>
<evidence type="ECO:0000256" key="11">
    <source>
        <dbReference type="RuleBase" id="RU364040"/>
    </source>
</evidence>
<reference evidence="17" key="1">
    <citation type="submission" date="2017-02" db="UniProtKB">
        <authorList>
            <consortium name="WormBaseParasite"/>
        </authorList>
    </citation>
    <scope>IDENTIFICATION</scope>
</reference>
<dbReference type="InterPro" id="IPR027268">
    <property type="entry name" value="Peptidase_M4/M1_CTD_sf"/>
</dbReference>